<sequence length="53" mass="6058">IAFYEQLEIPVPTLSEQQKIVSEIEKTETQIAEAQKIIDSIPELKNGVLKKYL</sequence>
<dbReference type="Gene3D" id="3.90.220.20">
    <property type="entry name" value="DNA methylase specificity domains"/>
    <property type="match status" value="1"/>
</dbReference>
<dbReference type="GO" id="GO:0009307">
    <property type="term" value="P:DNA restriction-modification system"/>
    <property type="evidence" value="ECO:0007669"/>
    <property type="project" value="UniProtKB-KW"/>
</dbReference>
<gene>
    <name evidence="3" type="ORF">EZS27_021062</name>
</gene>
<dbReference type="InterPro" id="IPR044946">
    <property type="entry name" value="Restrct_endonuc_typeI_TRD_sf"/>
</dbReference>
<evidence type="ECO:0000313" key="3">
    <source>
        <dbReference type="EMBL" id="KAA6330199.1"/>
    </source>
</evidence>
<dbReference type="EMBL" id="SNRY01001535">
    <property type="protein sequence ID" value="KAA6330199.1"/>
    <property type="molecule type" value="Genomic_DNA"/>
</dbReference>
<evidence type="ECO:0008006" key="4">
    <source>
        <dbReference type="Google" id="ProtNLM"/>
    </source>
</evidence>
<organism evidence="3">
    <name type="scientific">termite gut metagenome</name>
    <dbReference type="NCBI Taxonomy" id="433724"/>
    <lineage>
        <taxon>unclassified sequences</taxon>
        <taxon>metagenomes</taxon>
        <taxon>organismal metagenomes</taxon>
    </lineage>
</organism>
<keyword evidence="2" id="KW-0238">DNA-binding</keyword>
<evidence type="ECO:0000256" key="1">
    <source>
        <dbReference type="ARBA" id="ARBA00022747"/>
    </source>
</evidence>
<dbReference type="AlphaFoldDB" id="A0A5J4R8Y1"/>
<dbReference type="GO" id="GO:0003677">
    <property type="term" value="F:DNA binding"/>
    <property type="evidence" value="ECO:0007669"/>
    <property type="project" value="UniProtKB-KW"/>
</dbReference>
<keyword evidence="1" id="KW-0680">Restriction system</keyword>
<evidence type="ECO:0000256" key="2">
    <source>
        <dbReference type="ARBA" id="ARBA00023125"/>
    </source>
</evidence>
<protein>
    <recommendedName>
        <fullName evidence="4">Type I restriction modification DNA specificity domain-containing protein</fullName>
    </recommendedName>
</protein>
<dbReference type="SUPFAM" id="SSF116734">
    <property type="entry name" value="DNA methylase specificity domain"/>
    <property type="match status" value="1"/>
</dbReference>
<reference evidence="3" key="1">
    <citation type="submission" date="2019-03" db="EMBL/GenBank/DDBJ databases">
        <title>Single cell metagenomics reveals metabolic interactions within the superorganism composed of flagellate Streblomastix strix and complex community of Bacteroidetes bacteria on its surface.</title>
        <authorList>
            <person name="Treitli S.C."/>
            <person name="Kolisko M."/>
            <person name="Husnik F."/>
            <person name="Keeling P."/>
            <person name="Hampl V."/>
        </authorList>
    </citation>
    <scope>NUCLEOTIDE SEQUENCE</scope>
    <source>
        <strain evidence="3">STM</strain>
    </source>
</reference>
<accession>A0A5J4R8Y1</accession>
<proteinExistence type="predicted"/>
<comment type="caution">
    <text evidence="3">The sequence shown here is derived from an EMBL/GenBank/DDBJ whole genome shotgun (WGS) entry which is preliminary data.</text>
</comment>
<feature type="non-terminal residue" evidence="3">
    <location>
        <position position="1"/>
    </location>
</feature>
<name>A0A5J4R8Y1_9ZZZZ</name>